<dbReference type="InterPro" id="IPR036719">
    <property type="entry name" value="Neuro-gated_channel_TM_sf"/>
</dbReference>
<name>A0A1I8HTX8_9PLAT</name>
<keyword evidence="2" id="KW-1185">Reference proteome</keyword>
<dbReference type="GO" id="GO:0016020">
    <property type="term" value="C:membrane"/>
    <property type="evidence" value="ECO:0007669"/>
    <property type="project" value="InterPro"/>
</dbReference>
<accession>A0A1I8HTX8</accession>
<dbReference type="AlphaFoldDB" id="A0A1I8HTX8"/>
<sequence length="94" mass="10802">VLQDWKYVASVIDRIQLVIFSSVTIVGTVAILMNAPFILDFVDQDAIIKRLTDKSVTWSFLAKKFWVNTPIKYCYVTSSHCLLRSFFVFCIESS</sequence>
<dbReference type="SUPFAM" id="SSF90112">
    <property type="entry name" value="Neurotransmitter-gated ion-channel transmembrane pore"/>
    <property type="match status" value="1"/>
</dbReference>
<dbReference type="Proteomes" id="UP000095280">
    <property type="component" value="Unplaced"/>
</dbReference>
<proteinExistence type="predicted"/>
<dbReference type="GO" id="GO:0006811">
    <property type="term" value="P:monoatomic ion transport"/>
    <property type="evidence" value="ECO:0007669"/>
    <property type="project" value="InterPro"/>
</dbReference>
<organism evidence="2 3">
    <name type="scientific">Macrostomum lignano</name>
    <dbReference type="NCBI Taxonomy" id="282301"/>
    <lineage>
        <taxon>Eukaryota</taxon>
        <taxon>Metazoa</taxon>
        <taxon>Spiralia</taxon>
        <taxon>Lophotrochozoa</taxon>
        <taxon>Platyhelminthes</taxon>
        <taxon>Rhabditophora</taxon>
        <taxon>Macrostomorpha</taxon>
        <taxon>Macrostomida</taxon>
        <taxon>Macrostomidae</taxon>
        <taxon>Macrostomum</taxon>
    </lineage>
</organism>
<keyword evidence="1" id="KW-0472">Membrane</keyword>
<protein>
    <submittedName>
        <fullName evidence="3">Anoctamin</fullName>
    </submittedName>
</protein>
<reference evidence="3" key="1">
    <citation type="submission" date="2016-11" db="UniProtKB">
        <authorList>
            <consortium name="WormBaseParasite"/>
        </authorList>
    </citation>
    <scope>IDENTIFICATION</scope>
</reference>
<feature type="transmembrane region" description="Helical" evidence="1">
    <location>
        <begin position="15"/>
        <end position="39"/>
    </location>
</feature>
<keyword evidence="1" id="KW-0812">Transmembrane</keyword>
<dbReference type="WBParaSite" id="maker-uti_cns_0007944-snap-gene-0.4-mRNA-1">
    <property type="protein sequence ID" value="maker-uti_cns_0007944-snap-gene-0.4-mRNA-1"/>
    <property type="gene ID" value="maker-uti_cns_0007944-snap-gene-0.4"/>
</dbReference>
<evidence type="ECO:0000256" key="1">
    <source>
        <dbReference type="SAM" id="Phobius"/>
    </source>
</evidence>
<dbReference type="InterPro" id="IPR038050">
    <property type="entry name" value="Neuro_actylchol_rec"/>
</dbReference>
<evidence type="ECO:0000313" key="3">
    <source>
        <dbReference type="WBParaSite" id="maker-uti_cns_0007944-snap-gene-0.4-mRNA-1"/>
    </source>
</evidence>
<keyword evidence="1" id="KW-1133">Transmembrane helix</keyword>
<dbReference type="Gene3D" id="1.20.58.390">
    <property type="entry name" value="Neurotransmitter-gated ion-channel transmembrane domain"/>
    <property type="match status" value="1"/>
</dbReference>
<evidence type="ECO:0000313" key="2">
    <source>
        <dbReference type="Proteomes" id="UP000095280"/>
    </source>
</evidence>